<reference evidence="2" key="2">
    <citation type="journal article" date="2021" name="PeerJ">
        <title>Extensive microbial diversity within the chicken gut microbiome revealed by metagenomics and culture.</title>
        <authorList>
            <person name="Gilroy R."/>
            <person name="Ravi A."/>
            <person name="Getino M."/>
            <person name="Pursley I."/>
            <person name="Horton D.L."/>
            <person name="Alikhan N.F."/>
            <person name="Baker D."/>
            <person name="Gharbi K."/>
            <person name="Hall N."/>
            <person name="Watson M."/>
            <person name="Adriaenssens E.M."/>
            <person name="Foster-Nyarko E."/>
            <person name="Jarju S."/>
            <person name="Secka A."/>
            <person name="Antonio M."/>
            <person name="Oren A."/>
            <person name="Chaudhuri R.R."/>
            <person name="La Ragione R."/>
            <person name="Hildebrand F."/>
            <person name="Pallen M.J."/>
        </authorList>
    </citation>
    <scope>NUCLEOTIDE SEQUENCE</scope>
    <source>
        <strain evidence="2">CHK175-13533</strain>
    </source>
</reference>
<comment type="caution">
    <text evidence="2">The sequence shown here is derived from an EMBL/GenBank/DDBJ whole genome shotgun (WGS) entry which is preliminary data.</text>
</comment>
<dbReference type="Proteomes" id="UP000783934">
    <property type="component" value="Unassembled WGS sequence"/>
</dbReference>
<dbReference type="Proteomes" id="UP000700248">
    <property type="component" value="Unassembled WGS sequence"/>
</dbReference>
<dbReference type="RefSeq" id="WP_167660290.1">
    <property type="nucleotide sequence ID" value="NZ_BMCQ01000002.1"/>
</dbReference>
<evidence type="ECO:0000313" key="3">
    <source>
        <dbReference type="EMBL" id="NJB64025.1"/>
    </source>
</evidence>
<feature type="transmembrane region" description="Helical" evidence="1">
    <location>
        <begin position="186"/>
        <end position="206"/>
    </location>
</feature>
<dbReference type="EMBL" id="DYTQ01000051">
    <property type="protein sequence ID" value="HJH23748.1"/>
    <property type="molecule type" value="Genomic_DNA"/>
</dbReference>
<sequence>MLKQYWMWWQRYWDVSRFKRQRVDYFNYLSQLLQGTNGQLTLRAVFALESQRYGLSTYRGRLATYWGQQYEQNGGDLVQTWGSLLSSVDQLVIQLGQLRGDNALAVALQLLAQQHQELKALRSQLSHILWPVALAMLLLGSVFSLIPLFTVPELKSTFAVLPAALYGAKTRALFEMADLMRSYGLIMAVCFSLGFTAVLLSLPWLVGPMRDKVDCLEPWASYKKFQVTYLFGLLSLLLNQQVAQLRLGQAIQQIAQGSDRWLAWQAQKIQTRMLQGEVGARGFATGLLPRAWQWFFEDIEQSQSLLPAISLMHQRLLDHFKKELLIKAHVWRWLLLLTCVGVMLAIGAWHYVVIDEMRRALLMFYSH</sequence>
<accession>A0A9D3AA27</accession>
<name>A0A9D3AA27_9BURK</name>
<organism evidence="2 4">
    <name type="scientific">Paenalcaligenes hominis</name>
    <dbReference type="NCBI Taxonomy" id="643674"/>
    <lineage>
        <taxon>Bacteria</taxon>
        <taxon>Pseudomonadati</taxon>
        <taxon>Pseudomonadota</taxon>
        <taxon>Betaproteobacteria</taxon>
        <taxon>Burkholderiales</taxon>
        <taxon>Alcaligenaceae</taxon>
        <taxon>Paenalcaligenes</taxon>
    </lineage>
</organism>
<keyword evidence="1" id="KW-0812">Transmembrane</keyword>
<keyword evidence="1" id="KW-0472">Membrane</keyword>
<reference evidence="2" key="3">
    <citation type="submission" date="2021-09" db="EMBL/GenBank/DDBJ databases">
        <authorList>
            <person name="Gilroy R."/>
        </authorList>
    </citation>
    <scope>NUCLEOTIDE SEQUENCE</scope>
    <source>
        <strain evidence="2">CHK175-13533</strain>
    </source>
</reference>
<proteinExistence type="predicted"/>
<evidence type="ECO:0000313" key="5">
    <source>
        <dbReference type="Proteomes" id="UP000783934"/>
    </source>
</evidence>
<evidence type="ECO:0000256" key="1">
    <source>
        <dbReference type="SAM" id="Phobius"/>
    </source>
</evidence>
<feature type="transmembrane region" description="Helical" evidence="1">
    <location>
        <begin position="330"/>
        <end position="352"/>
    </location>
</feature>
<keyword evidence="5" id="KW-1185">Reference proteome</keyword>
<evidence type="ECO:0000313" key="2">
    <source>
        <dbReference type="EMBL" id="HJH23748.1"/>
    </source>
</evidence>
<reference evidence="3 5" key="1">
    <citation type="submission" date="2020-03" db="EMBL/GenBank/DDBJ databases">
        <title>Genomic Encyclopedia of Type Strains, Phase IV (KMG-IV): sequencing the most valuable type-strain genomes for metagenomic binning, comparative biology and taxonomic classification.</title>
        <authorList>
            <person name="Goeker M."/>
        </authorList>
    </citation>
    <scope>NUCLEOTIDE SEQUENCE [LARGE SCALE GENOMIC DNA]</scope>
    <source>
        <strain evidence="3 5">DSM 26613</strain>
    </source>
</reference>
<feature type="transmembrane region" description="Helical" evidence="1">
    <location>
        <begin position="128"/>
        <end position="150"/>
    </location>
</feature>
<gene>
    <name evidence="3" type="ORF">GGR41_000246</name>
    <name evidence="2" type="ORF">K8U84_04260</name>
</gene>
<evidence type="ECO:0000313" key="4">
    <source>
        <dbReference type="Proteomes" id="UP000700248"/>
    </source>
</evidence>
<dbReference type="AlphaFoldDB" id="A0A9D3AA27"/>
<keyword evidence="1" id="KW-1133">Transmembrane helix</keyword>
<dbReference type="EMBL" id="JAATIZ010000001">
    <property type="protein sequence ID" value="NJB64025.1"/>
    <property type="molecule type" value="Genomic_DNA"/>
</dbReference>
<protein>
    <recommendedName>
        <fullName evidence="6">Type II secretion system protein GspF domain-containing protein</fullName>
    </recommendedName>
</protein>
<evidence type="ECO:0008006" key="6">
    <source>
        <dbReference type="Google" id="ProtNLM"/>
    </source>
</evidence>